<accession>A0A3P7NC37</accession>
<name>A0A3P7NC37_9BILA</name>
<dbReference type="AlphaFoldDB" id="A0A3P7NC37"/>
<dbReference type="Proteomes" id="UP000271098">
    <property type="component" value="Unassembled WGS sequence"/>
</dbReference>
<organism evidence="1 2">
    <name type="scientific">Gongylonema pulchrum</name>
    <dbReference type="NCBI Taxonomy" id="637853"/>
    <lineage>
        <taxon>Eukaryota</taxon>
        <taxon>Metazoa</taxon>
        <taxon>Ecdysozoa</taxon>
        <taxon>Nematoda</taxon>
        <taxon>Chromadorea</taxon>
        <taxon>Rhabditida</taxon>
        <taxon>Spirurina</taxon>
        <taxon>Spiruromorpha</taxon>
        <taxon>Spiruroidea</taxon>
        <taxon>Gongylonematidae</taxon>
        <taxon>Gongylonema</taxon>
    </lineage>
</organism>
<evidence type="ECO:0000313" key="2">
    <source>
        <dbReference type="Proteomes" id="UP000271098"/>
    </source>
</evidence>
<protein>
    <submittedName>
        <fullName evidence="1">Uncharacterized protein</fullName>
    </submittedName>
</protein>
<sequence length="197" mass="22176">MDRNWSCGQASEELGTCVSESDTKRAKVAGKIRSDVLGPMRTFIVPVRNASQEPRCEHYRNEERDGGAGQLWHPAHSGNLPKWSLYGVDGCGCDEGTGDGELVNQSKTGSRSTTMTVLMTMSCWLSLAWTGARRTFGAEKRICRKWHWQCRHILNTEKEPVCWPSEEYEEVQECGARRVRVGGEDGEPEILARWSVR</sequence>
<proteinExistence type="predicted"/>
<keyword evidence="2" id="KW-1185">Reference proteome</keyword>
<reference evidence="1 2" key="1">
    <citation type="submission" date="2018-11" db="EMBL/GenBank/DDBJ databases">
        <authorList>
            <consortium name="Pathogen Informatics"/>
        </authorList>
    </citation>
    <scope>NUCLEOTIDE SEQUENCE [LARGE SCALE GENOMIC DNA]</scope>
</reference>
<evidence type="ECO:0000313" key="1">
    <source>
        <dbReference type="EMBL" id="VDN40214.1"/>
    </source>
</evidence>
<dbReference type="EMBL" id="UYRT01095382">
    <property type="protein sequence ID" value="VDN40214.1"/>
    <property type="molecule type" value="Genomic_DNA"/>
</dbReference>
<gene>
    <name evidence="1" type="ORF">GPUH_LOCUS22556</name>
</gene>